<dbReference type="EC" id="2.7.11.1" evidence="2"/>
<evidence type="ECO:0000256" key="2">
    <source>
        <dbReference type="ARBA" id="ARBA00012513"/>
    </source>
</evidence>
<evidence type="ECO:0000259" key="8">
    <source>
        <dbReference type="Pfam" id="PF14380"/>
    </source>
</evidence>
<evidence type="ECO:0000256" key="6">
    <source>
        <dbReference type="ARBA" id="ARBA00048679"/>
    </source>
</evidence>
<evidence type="ECO:0000259" key="7">
    <source>
        <dbReference type="Pfam" id="PF13947"/>
    </source>
</evidence>
<keyword evidence="4" id="KW-0325">Glycoprotein</keyword>
<comment type="catalytic activity">
    <reaction evidence="5">
        <text>L-threonyl-[protein] + ATP = O-phospho-L-threonyl-[protein] + ADP + H(+)</text>
        <dbReference type="Rhea" id="RHEA:46608"/>
        <dbReference type="Rhea" id="RHEA-COMP:11060"/>
        <dbReference type="Rhea" id="RHEA-COMP:11605"/>
        <dbReference type="ChEBI" id="CHEBI:15378"/>
        <dbReference type="ChEBI" id="CHEBI:30013"/>
        <dbReference type="ChEBI" id="CHEBI:30616"/>
        <dbReference type="ChEBI" id="CHEBI:61977"/>
        <dbReference type="ChEBI" id="CHEBI:456216"/>
        <dbReference type="EC" id="2.7.11.1"/>
    </reaction>
</comment>
<dbReference type="GO" id="GO:0004674">
    <property type="term" value="F:protein serine/threonine kinase activity"/>
    <property type="evidence" value="ECO:0007669"/>
    <property type="project" value="UniProtKB-EC"/>
</dbReference>
<dbReference type="GO" id="GO:0030247">
    <property type="term" value="F:polysaccharide binding"/>
    <property type="evidence" value="ECO:0007669"/>
    <property type="project" value="InterPro"/>
</dbReference>
<dbReference type="PANTHER" id="PTHR33138:SF78">
    <property type="entry name" value="WALL-ASSOCIATED RECEPTOR KINASE GALACTURONAN-BINDING DOMAIN-CONTAINING PROTEIN"/>
    <property type="match status" value="1"/>
</dbReference>
<evidence type="ECO:0000256" key="3">
    <source>
        <dbReference type="ARBA" id="ARBA00022729"/>
    </source>
</evidence>
<comment type="subcellular location">
    <subcellularLocation>
        <location evidence="1">Membrane</location>
        <topology evidence="1">Single-pass membrane protein</topology>
    </subcellularLocation>
</comment>
<feature type="domain" description="Wall-associated receptor kinase galacturonan-binding" evidence="7">
    <location>
        <begin position="52"/>
        <end position="120"/>
    </location>
</feature>
<gene>
    <name evidence="9" type="ORF">F0562_022996</name>
</gene>
<keyword evidence="10" id="KW-1185">Reference proteome</keyword>
<dbReference type="EMBL" id="CM018035">
    <property type="protein sequence ID" value="KAA8541844.1"/>
    <property type="molecule type" value="Genomic_DNA"/>
</dbReference>
<dbReference type="InterPro" id="IPR025287">
    <property type="entry name" value="WAK_GUB"/>
</dbReference>
<evidence type="ECO:0000313" key="9">
    <source>
        <dbReference type="EMBL" id="KAA8541844.1"/>
    </source>
</evidence>
<dbReference type="PANTHER" id="PTHR33138">
    <property type="entry name" value="OS01G0690200 PROTEIN"/>
    <property type="match status" value="1"/>
</dbReference>
<comment type="catalytic activity">
    <reaction evidence="6">
        <text>L-seryl-[protein] + ATP = O-phospho-L-seryl-[protein] + ADP + H(+)</text>
        <dbReference type="Rhea" id="RHEA:17989"/>
        <dbReference type="Rhea" id="RHEA-COMP:9863"/>
        <dbReference type="Rhea" id="RHEA-COMP:11604"/>
        <dbReference type="ChEBI" id="CHEBI:15378"/>
        <dbReference type="ChEBI" id="CHEBI:29999"/>
        <dbReference type="ChEBI" id="CHEBI:30616"/>
        <dbReference type="ChEBI" id="CHEBI:83421"/>
        <dbReference type="ChEBI" id="CHEBI:456216"/>
        <dbReference type="EC" id="2.7.11.1"/>
    </reaction>
</comment>
<reference evidence="9 10" key="1">
    <citation type="submission" date="2019-09" db="EMBL/GenBank/DDBJ databases">
        <title>A chromosome-level genome assembly of the Chinese tupelo Nyssa sinensis.</title>
        <authorList>
            <person name="Yang X."/>
            <person name="Kang M."/>
            <person name="Yang Y."/>
            <person name="Xiong H."/>
            <person name="Wang M."/>
            <person name="Zhang Z."/>
            <person name="Wang Z."/>
            <person name="Wu H."/>
            <person name="Ma T."/>
            <person name="Liu J."/>
            <person name="Xi Z."/>
        </authorList>
    </citation>
    <scope>NUCLEOTIDE SEQUENCE [LARGE SCALE GENOMIC DNA]</scope>
    <source>
        <strain evidence="9">J267</strain>
        <tissue evidence="9">Leaf</tissue>
    </source>
</reference>
<dbReference type="Proteomes" id="UP000325577">
    <property type="component" value="Linkage Group LG12"/>
</dbReference>
<evidence type="ECO:0000256" key="4">
    <source>
        <dbReference type="ARBA" id="ARBA00023180"/>
    </source>
</evidence>
<evidence type="ECO:0000313" key="10">
    <source>
        <dbReference type="Proteomes" id="UP000325577"/>
    </source>
</evidence>
<accession>A0A5J5BGP6</accession>
<name>A0A5J5BGP6_9ASTE</name>
<organism evidence="9 10">
    <name type="scientific">Nyssa sinensis</name>
    <dbReference type="NCBI Taxonomy" id="561372"/>
    <lineage>
        <taxon>Eukaryota</taxon>
        <taxon>Viridiplantae</taxon>
        <taxon>Streptophyta</taxon>
        <taxon>Embryophyta</taxon>
        <taxon>Tracheophyta</taxon>
        <taxon>Spermatophyta</taxon>
        <taxon>Magnoliopsida</taxon>
        <taxon>eudicotyledons</taxon>
        <taxon>Gunneridae</taxon>
        <taxon>Pentapetalae</taxon>
        <taxon>asterids</taxon>
        <taxon>Cornales</taxon>
        <taxon>Nyssaceae</taxon>
        <taxon>Nyssa</taxon>
    </lineage>
</organism>
<evidence type="ECO:0000256" key="5">
    <source>
        <dbReference type="ARBA" id="ARBA00047899"/>
    </source>
</evidence>
<keyword evidence="3" id="KW-0732">Signal</keyword>
<dbReference type="InterPro" id="IPR032872">
    <property type="entry name" value="WAK_assoc_C"/>
</dbReference>
<dbReference type="GO" id="GO:0016020">
    <property type="term" value="C:membrane"/>
    <property type="evidence" value="ECO:0007669"/>
    <property type="project" value="UniProtKB-SubCell"/>
</dbReference>
<dbReference type="Pfam" id="PF14380">
    <property type="entry name" value="WAK_assoc"/>
    <property type="match status" value="1"/>
</dbReference>
<protein>
    <recommendedName>
        <fullName evidence="2">non-specific serine/threonine protein kinase</fullName>
        <ecNumber evidence="2">2.7.11.1</ecNumber>
    </recommendedName>
</protein>
<sequence length="331" mass="36471">MLLPRTLMAVKSLALLVNHSTALLLLSLTMSSTFLNLSQSQSDDSPDYYALCAPFPCGNINFSFPFYSSDNSSPSQYECGLPRFQIICDSASSVPSLRLSGRSYRVKDLFLLDNAITVVDNQLIEGLRSGSCEYLRNLSISTSTHVGIEANFILPLGDNFTFFKCPNYQIFSLPNVGNYSCGDGYRAYVRWNQSQLGPPQLNPVETPSGCELMTVPVSGASLQRYGFYNRGESGDRSMEIIEALSDGFPLEWDNQTFGDCVTCQQTDGRCAYDRSSGKITCFCKGGCGPVMCCNWKHVCSASCSCTTHVQVQKENSSKLQDMFQKESSDGR</sequence>
<evidence type="ECO:0000256" key="1">
    <source>
        <dbReference type="ARBA" id="ARBA00004167"/>
    </source>
</evidence>
<dbReference type="AlphaFoldDB" id="A0A5J5BGP6"/>
<proteinExistence type="predicted"/>
<feature type="domain" description="Wall-associated receptor kinase C-terminal" evidence="8">
    <location>
        <begin position="200"/>
        <end position="285"/>
    </location>
</feature>
<dbReference type="Pfam" id="PF13947">
    <property type="entry name" value="GUB_WAK_bind"/>
    <property type="match status" value="1"/>
</dbReference>
<dbReference type="OrthoDB" id="635050at2759"/>